<proteinExistence type="predicted"/>
<evidence type="ECO:0000256" key="1">
    <source>
        <dbReference type="SAM" id="MobiDB-lite"/>
    </source>
</evidence>
<comment type="caution">
    <text evidence="2">The sequence shown here is derived from an EMBL/GenBank/DDBJ whole genome shotgun (WGS) entry which is preliminary data.</text>
</comment>
<organism evidence="2 3">
    <name type="scientific">Prorocentrum cordatum</name>
    <dbReference type="NCBI Taxonomy" id="2364126"/>
    <lineage>
        <taxon>Eukaryota</taxon>
        <taxon>Sar</taxon>
        <taxon>Alveolata</taxon>
        <taxon>Dinophyceae</taxon>
        <taxon>Prorocentrales</taxon>
        <taxon>Prorocentraceae</taxon>
        <taxon>Prorocentrum</taxon>
    </lineage>
</organism>
<accession>A0ABN9SEG8</accession>
<keyword evidence="3" id="KW-1185">Reference proteome</keyword>
<gene>
    <name evidence="2" type="ORF">PCOR1329_LOCUS29091</name>
</gene>
<name>A0ABN9SEG8_9DINO</name>
<feature type="region of interest" description="Disordered" evidence="1">
    <location>
        <begin position="1"/>
        <end position="26"/>
    </location>
</feature>
<protein>
    <submittedName>
        <fullName evidence="2">Uncharacterized protein</fullName>
    </submittedName>
</protein>
<reference evidence="2" key="1">
    <citation type="submission" date="2023-10" db="EMBL/GenBank/DDBJ databases">
        <authorList>
            <person name="Chen Y."/>
            <person name="Shah S."/>
            <person name="Dougan E. K."/>
            <person name="Thang M."/>
            <person name="Chan C."/>
        </authorList>
    </citation>
    <scope>NUCLEOTIDE SEQUENCE [LARGE SCALE GENOMIC DNA]</scope>
</reference>
<evidence type="ECO:0000313" key="2">
    <source>
        <dbReference type="EMBL" id="CAK0830447.1"/>
    </source>
</evidence>
<sequence length="163" mass="17162">MPPAPVQVQAPQQAGPAGGSGNGDKKAAAAAILSDLNGMVGRQQPAAIQAYVDQKFKGTPAEQHGIRSVLGNLCRHYILNSRQVVKHSRAQCRAEGGKPSSPCSRCGARGIMAYCWPEDCPNARSPPSSFPVFASPLPPLPAQSPARHQCVHFDTSQCDSPPL</sequence>
<dbReference type="EMBL" id="CAUYUJ010010890">
    <property type="protein sequence ID" value="CAK0830447.1"/>
    <property type="molecule type" value="Genomic_DNA"/>
</dbReference>
<evidence type="ECO:0000313" key="3">
    <source>
        <dbReference type="Proteomes" id="UP001189429"/>
    </source>
</evidence>
<feature type="compositionally biased region" description="Low complexity" evidence="1">
    <location>
        <begin position="1"/>
        <end position="15"/>
    </location>
</feature>
<dbReference type="Proteomes" id="UP001189429">
    <property type="component" value="Unassembled WGS sequence"/>
</dbReference>